<evidence type="ECO:0000256" key="3">
    <source>
        <dbReference type="ARBA" id="ARBA00022519"/>
    </source>
</evidence>
<organism evidence="10 11">
    <name type="scientific">Roseovarius nubinhibens</name>
    <dbReference type="NCBI Taxonomy" id="314263"/>
    <lineage>
        <taxon>Bacteria</taxon>
        <taxon>Pseudomonadati</taxon>
        <taxon>Pseudomonadota</taxon>
        <taxon>Alphaproteobacteria</taxon>
        <taxon>Rhodobacterales</taxon>
        <taxon>Roseobacteraceae</taxon>
        <taxon>Roseovarius</taxon>
    </lineage>
</organism>
<dbReference type="GO" id="GO:0022857">
    <property type="term" value="F:transmembrane transporter activity"/>
    <property type="evidence" value="ECO:0007669"/>
    <property type="project" value="UniProtKB-UniRule"/>
</dbReference>
<sequence>MEPTWIIATTFGAFALFLLLGQRISSLLIVVGLLGIFLIGGWDLASSFLNNDPYLRVASYSLTPVPLFVLMAQFILRARLVNDLYHLIYTLSHGSAALLGVLTVILGGLLGAVSGSGTATAAAMGQVAVPELVKRGYGDYLAGAIAASAGSLSAIVPPSIILIIYGAITQTSISTLFIAAILPATLMVCIYAAYATWLLLKSLRLEKTGLAPQRTLAEDTTNEIPPGWGRYLIAILSCGTIALIIFGGIYFGVFTPTEAAAVGCVVSFLTALALGAVDRQFLVRSSRESIDITVMVLLIMVGAQIFGRFLSLSRIPHNLVNAVAGLGDMPFLLLALVLTLCFLLFMFIEGSAVIVMVVPVVLPLIVDIGYNPIWFGVILCVLCAGGLLTPPVGLSVYAVAGVTGLRIDKLFRHSTMFAFLVLLLVGSLMILFPGMVTFLPDQMR</sequence>
<feature type="transmembrane region" description="Helical" evidence="8">
    <location>
        <begin position="140"/>
        <end position="168"/>
    </location>
</feature>
<dbReference type="Proteomes" id="UP000264719">
    <property type="component" value="Unassembled WGS sequence"/>
</dbReference>
<dbReference type="PANTHER" id="PTHR33362">
    <property type="entry name" value="SIALIC ACID TRAP TRANSPORTER PERMEASE PROTEIN SIAT-RELATED"/>
    <property type="match status" value="1"/>
</dbReference>
<evidence type="ECO:0000256" key="7">
    <source>
        <dbReference type="RuleBase" id="RU369079"/>
    </source>
</evidence>
<gene>
    <name evidence="10" type="ORF">DCS45_10180</name>
</gene>
<comment type="function">
    <text evidence="7">Part of the tripartite ATP-independent periplasmic (TRAP) transport system.</text>
</comment>
<dbReference type="PIRSF" id="PIRSF006066">
    <property type="entry name" value="HI0050"/>
    <property type="match status" value="1"/>
</dbReference>
<feature type="transmembrane region" description="Helical" evidence="8">
    <location>
        <begin position="289"/>
        <end position="311"/>
    </location>
</feature>
<feature type="domain" description="TRAP C4-dicarboxylate transport system permease DctM subunit" evidence="9">
    <location>
        <begin position="11"/>
        <end position="432"/>
    </location>
</feature>
<keyword evidence="6 8" id="KW-0472">Membrane</keyword>
<evidence type="ECO:0000256" key="1">
    <source>
        <dbReference type="ARBA" id="ARBA00004429"/>
    </source>
</evidence>
<evidence type="ECO:0000256" key="5">
    <source>
        <dbReference type="ARBA" id="ARBA00022989"/>
    </source>
</evidence>
<dbReference type="RefSeq" id="WP_339853537.1">
    <property type="nucleotide sequence ID" value="NZ_CAXAXR010000005.1"/>
</dbReference>
<dbReference type="PANTHER" id="PTHR33362:SF5">
    <property type="entry name" value="C4-DICARBOXYLATE TRAP TRANSPORTER LARGE PERMEASE PROTEIN DCTM"/>
    <property type="match status" value="1"/>
</dbReference>
<dbReference type="Pfam" id="PF06808">
    <property type="entry name" value="DctM"/>
    <property type="match status" value="1"/>
</dbReference>
<dbReference type="EMBL" id="DMVW01000098">
    <property type="protein sequence ID" value="HAR52226.1"/>
    <property type="molecule type" value="Genomic_DNA"/>
</dbReference>
<protein>
    <submittedName>
        <fullName evidence="10">TRAP transporter large permease</fullName>
    </submittedName>
</protein>
<evidence type="ECO:0000313" key="10">
    <source>
        <dbReference type="EMBL" id="HAR52226.1"/>
    </source>
</evidence>
<dbReference type="InterPro" id="IPR010656">
    <property type="entry name" value="DctM"/>
</dbReference>
<name>A0A348WCG4_9RHOB</name>
<comment type="subcellular location">
    <subcellularLocation>
        <location evidence="1 7">Cell inner membrane</location>
        <topology evidence="1 7">Multi-pass membrane protein</topology>
    </subcellularLocation>
</comment>
<keyword evidence="4 8" id="KW-0812">Transmembrane</keyword>
<feature type="transmembrane region" description="Helical" evidence="8">
    <location>
        <begin position="259"/>
        <end position="277"/>
    </location>
</feature>
<evidence type="ECO:0000313" key="11">
    <source>
        <dbReference type="Proteomes" id="UP000264719"/>
    </source>
</evidence>
<feature type="transmembrane region" description="Helical" evidence="8">
    <location>
        <begin position="27"/>
        <end position="45"/>
    </location>
</feature>
<feature type="transmembrane region" description="Helical" evidence="8">
    <location>
        <begin position="231"/>
        <end position="253"/>
    </location>
</feature>
<feature type="transmembrane region" description="Helical" evidence="8">
    <location>
        <begin position="174"/>
        <end position="200"/>
    </location>
</feature>
<evidence type="ECO:0000259" key="9">
    <source>
        <dbReference type="Pfam" id="PF06808"/>
    </source>
</evidence>
<keyword evidence="2" id="KW-1003">Cell membrane</keyword>
<reference evidence="10 11" key="1">
    <citation type="journal article" date="2018" name="Nat. Biotechnol.">
        <title>A standardized bacterial taxonomy based on genome phylogeny substantially revises the tree of life.</title>
        <authorList>
            <person name="Parks D.H."/>
            <person name="Chuvochina M."/>
            <person name="Waite D.W."/>
            <person name="Rinke C."/>
            <person name="Skarshewski A."/>
            <person name="Chaumeil P.A."/>
            <person name="Hugenholtz P."/>
        </authorList>
    </citation>
    <scope>NUCLEOTIDE SEQUENCE [LARGE SCALE GENOMIC DNA]</scope>
    <source>
        <strain evidence="10">UBA9169</strain>
    </source>
</reference>
<feature type="transmembrane region" description="Helical" evidence="8">
    <location>
        <begin position="5"/>
        <end position="21"/>
    </location>
</feature>
<evidence type="ECO:0000256" key="6">
    <source>
        <dbReference type="ARBA" id="ARBA00023136"/>
    </source>
</evidence>
<feature type="transmembrane region" description="Helical" evidence="8">
    <location>
        <begin position="57"/>
        <end position="76"/>
    </location>
</feature>
<comment type="caution">
    <text evidence="10">The sequence shown here is derived from an EMBL/GenBank/DDBJ whole genome shotgun (WGS) entry which is preliminary data.</text>
</comment>
<feature type="transmembrane region" description="Helical" evidence="8">
    <location>
        <begin position="331"/>
        <end position="361"/>
    </location>
</feature>
<feature type="transmembrane region" description="Helical" evidence="8">
    <location>
        <begin position="96"/>
        <end position="119"/>
    </location>
</feature>
<keyword evidence="3 7" id="KW-0997">Cell inner membrane</keyword>
<dbReference type="AlphaFoldDB" id="A0A348WCG4"/>
<keyword evidence="5 8" id="KW-1133">Transmembrane helix</keyword>
<feature type="transmembrane region" description="Helical" evidence="8">
    <location>
        <begin position="417"/>
        <end position="439"/>
    </location>
</feature>
<dbReference type="InterPro" id="IPR004681">
    <property type="entry name" value="TRAP_DctM"/>
</dbReference>
<keyword evidence="7" id="KW-0813">Transport</keyword>
<dbReference type="GO" id="GO:0005886">
    <property type="term" value="C:plasma membrane"/>
    <property type="evidence" value="ECO:0007669"/>
    <property type="project" value="UniProtKB-SubCell"/>
</dbReference>
<proteinExistence type="predicted"/>
<evidence type="ECO:0000256" key="2">
    <source>
        <dbReference type="ARBA" id="ARBA00022475"/>
    </source>
</evidence>
<evidence type="ECO:0000256" key="4">
    <source>
        <dbReference type="ARBA" id="ARBA00022692"/>
    </source>
</evidence>
<feature type="transmembrane region" description="Helical" evidence="8">
    <location>
        <begin position="373"/>
        <end position="397"/>
    </location>
</feature>
<evidence type="ECO:0000256" key="8">
    <source>
        <dbReference type="SAM" id="Phobius"/>
    </source>
</evidence>
<accession>A0A348WCG4</accession>